<dbReference type="InterPro" id="IPR003767">
    <property type="entry name" value="Malate/L-lactate_DH-like"/>
</dbReference>
<organism evidence="3 4">
    <name type="scientific">Ruegeria marina</name>
    <dbReference type="NCBI Taxonomy" id="639004"/>
    <lineage>
        <taxon>Bacteria</taxon>
        <taxon>Pseudomonadati</taxon>
        <taxon>Pseudomonadota</taxon>
        <taxon>Alphaproteobacteria</taxon>
        <taxon>Rhodobacterales</taxon>
        <taxon>Roseobacteraceae</taxon>
        <taxon>Ruegeria</taxon>
    </lineage>
</organism>
<dbReference type="STRING" id="639004.SAMN04488239_113140"/>
<dbReference type="RefSeq" id="WP_093034580.1">
    <property type="nucleotide sequence ID" value="NZ_FMZV01000013.1"/>
</dbReference>
<dbReference type="PANTHER" id="PTHR11091">
    <property type="entry name" value="OXIDOREDUCTASE-RELATED"/>
    <property type="match status" value="1"/>
</dbReference>
<reference evidence="4" key="1">
    <citation type="submission" date="2016-10" db="EMBL/GenBank/DDBJ databases">
        <authorList>
            <person name="Varghese N."/>
            <person name="Submissions S."/>
        </authorList>
    </citation>
    <scope>NUCLEOTIDE SEQUENCE [LARGE SCALE GENOMIC DNA]</scope>
    <source>
        <strain evidence="4">CGMCC 1.9108</strain>
    </source>
</reference>
<evidence type="ECO:0000313" key="3">
    <source>
        <dbReference type="EMBL" id="SDE07368.1"/>
    </source>
</evidence>
<evidence type="ECO:0000313" key="4">
    <source>
        <dbReference type="Proteomes" id="UP000199628"/>
    </source>
</evidence>
<dbReference type="EMBL" id="FMZV01000013">
    <property type="protein sequence ID" value="SDE07368.1"/>
    <property type="molecule type" value="Genomic_DNA"/>
</dbReference>
<dbReference type="Proteomes" id="UP000199628">
    <property type="component" value="Unassembled WGS sequence"/>
</dbReference>
<dbReference type="InterPro" id="IPR036111">
    <property type="entry name" value="Mal/L-sulfo/L-lacto_DH-like_sf"/>
</dbReference>
<dbReference type="SUPFAM" id="SSF89733">
    <property type="entry name" value="L-sulfolactate dehydrogenase-like"/>
    <property type="match status" value="1"/>
</dbReference>
<protein>
    <submittedName>
        <fullName evidence="3">Uncharacterized oxidoreductase</fullName>
    </submittedName>
</protein>
<evidence type="ECO:0000256" key="2">
    <source>
        <dbReference type="ARBA" id="ARBA00023002"/>
    </source>
</evidence>
<dbReference type="GO" id="GO:0016491">
    <property type="term" value="F:oxidoreductase activity"/>
    <property type="evidence" value="ECO:0007669"/>
    <property type="project" value="UniProtKB-KW"/>
</dbReference>
<keyword evidence="4" id="KW-1185">Reference proteome</keyword>
<dbReference type="AlphaFoldDB" id="A0A1G6ZXH7"/>
<dbReference type="Gene3D" id="1.10.1530.10">
    <property type="match status" value="1"/>
</dbReference>
<comment type="similarity">
    <text evidence="1">Belongs to the LDH2/MDH2 oxidoreductase family.</text>
</comment>
<sequence length="345" mass="36406">MTHYRSKLELNGHRVPVPAGEADALLVSIFARLGCPPETAQAVAAHLVDTSLCGMESHGVMRTLQYAEQFQNGYMRAEAQTRVLDNGRGGMIVDGGGGIGIPTMQRAYDSAMQAAGDAGISALAIRNLGHTGRHGAYADIAAERGFLTICIGGGNRQTWRQVAPHGGARAMLPTNPWCIGIPGGTDGPVVLDFATSKIAGGWIYAARSAGALLPEGCVIDRDGNPTRNPEDYFAGGAILPSGGHKGYGLALIGELIGEAMLGPSTTECHWLLITLDTGRFREGHAMSFAAEEVLAELRDCPPAPGFERVEIPGERERLHRAASGNVLHVPAATWDQILALSARLE</sequence>
<dbReference type="OrthoDB" id="9811519at2"/>
<dbReference type="InterPro" id="IPR043143">
    <property type="entry name" value="Mal/L-sulf/L-lact_DH-like_NADP"/>
</dbReference>
<proteinExistence type="inferred from homology"/>
<gene>
    <name evidence="3" type="ORF">SAMN04488239_113140</name>
</gene>
<dbReference type="Gene3D" id="3.30.1370.60">
    <property type="entry name" value="Hypothetical oxidoreductase yiak, domain 2"/>
    <property type="match status" value="1"/>
</dbReference>
<evidence type="ECO:0000256" key="1">
    <source>
        <dbReference type="ARBA" id="ARBA00006056"/>
    </source>
</evidence>
<keyword evidence="2" id="KW-0560">Oxidoreductase</keyword>
<accession>A0A1G6ZXH7</accession>
<dbReference type="InterPro" id="IPR043144">
    <property type="entry name" value="Mal/L-sulf/L-lact_DH-like_ah"/>
</dbReference>
<dbReference type="PANTHER" id="PTHR11091:SF0">
    <property type="entry name" value="MALATE DEHYDROGENASE"/>
    <property type="match status" value="1"/>
</dbReference>
<dbReference type="Pfam" id="PF02615">
    <property type="entry name" value="Ldh_2"/>
    <property type="match status" value="1"/>
</dbReference>
<name>A0A1G6ZXH7_9RHOB</name>